<dbReference type="InterPro" id="IPR003593">
    <property type="entry name" value="AAA+_ATPase"/>
</dbReference>
<evidence type="ECO:0000256" key="6">
    <source>
        <dbReference type="ARBA" id="ARBA00023136"/>
    </source>
</evidence>
<dbReference type="InterPro" id="IPR003439">
    <property type="entry name" value="ABC_transporter-like_ATP-bd"/>
</dbReference>
<dbReference type="GO" id="GO:0016887">
    <property type="term" value="F:ATP hydrolysis activity"/>
    <property type="evidence" value="ECO:0007669"/>
    <property type="project" value="InterPro"/>
</dbReference>
<dbReference type="PANTHER" id="PTHR43166:SF35">
    <property type="entry name" value="L-CYSTINE IMPORT ATP-BINDING PROTEIN TCYN"/>
    <property type="match status" value="1"/>
</dbReference>
<dbReference type="Proteomes" id="UP001170310">
    <property type="component" value="Unassembled WGS sequence"/>
</dbReference>
<evidence type="ECO:0000313" key="8">
    <source>
        <dbReference type="EMBL" id="MDO6574313.1"/>
    </source>
</evidence>
<dbReference type="SUPFAM" id="SSF52540">
    <property type="entry name" value="P-loop containing nucleoside triphosphate hydrolases"/>
    <property type="match status" value="1"/>
</dbReference>
<keyword evidence="4" id="KW-0547">Nucleotide-binding</keyword>
<reference evidence="8" key="1">
    <citation type="submission" date="2023-07" db="EMBL/GenBank/DDBJ databases">
        <title>Genome content predicts the carbon catabolic preferences of heterotrophic bacteria.</title>
        <authorList>
            <person name="Gralka M."/>
        </authorList>
    </citation>
    <scope>NUCLEOTIDE SEQUENCE</scope>
    <source>
        <strain evidence="8">E2R20</strain>
    </source>
</reference>
<evidence type="ECO:0000256" key="4">
    <source>
        <dbReference type="ARBA" id="ARBA00022741"/>
    </source>
</evidence>
<dbReference type="PANTHER" id="PTHR43166">
    <property type="entry name" value="AMINO ACID IMPORT ATP-BINDING PROTEIN"/>
    <property type="match status" value="1"/>
</dbReference>
<dbReference type="GO" id="GO:0005886">
    <property type="term" value="C:plasma membrane"/>
    <property type="evidence" value="ECO:0007669"/>
    <property type="project" value="UniProtKB-SubCell"/>
</dbReference>
<proteinExistence type="predicted"/>
<dbReference type="InterPro" id="IPR017871">
    <property type="entry name" value="ABC_transporter-like_CS"/>
</dbReference>
<sequence length="249" mass="27970">MIQVEHLSHFYHSNQVLKDINFSQEQGTVTAIIGPSGSGKTTLLRTLNALATPSKGSITIDDYQFNAEQHTKKDIYHLRQQSAMVFQNYNLFKNKTVLENITEGLIYGQGKGKREAIHIAEDHLNMVNLLEHKDKYPIQLSGGQSQRVGIVRALALNPKVLLLDEPTSALDPESIQSVLNLIQRIAQQGMTMVIVTHEISFAEAIADQILFIDNGELVVHGSPSDVLYNQDNDRIQRFIQRIRTEVDVN</sequence>
<gene>
    <name evidence="8" type="ORF">Q4528_09080</name>
</gene>
<dbReference type="InterPro" id="IPR030679">
    <property type="entry name" value="ABC_ATPase_HisP-typ"/>
</dbReference>
<evidence type="ECO:0000256" key="3">
    <source>
        <dbReference type="ARBA" id="ARBA00022475"/>
    </source>
</evidence>
<evidence type="ECO:0000256" key="2">
    <source>
        <dbReference type="ARBA" id="ARBA00022448"/>
    </source>
</evidence>
<dbReference type="PIRSF" id="PIRSF039085">
    <property type="entry name" value="ABC_ATPase_HisP"/>
    <property type="match status" value="1"/>
</dbReference>
<organism evidence="8 9">
    <name type="scientific">Staphylococcus pasteuri_A</name>
    <dbReference type="NCBI Taxonomy" id="3062664"/>
    <lineage>
        <taxon>Bacteria</taxon>
        <taxon>Bacillati</taxon>
        <taxon>Bacillota</taxon>
        <taxon>Bacilli</taxon>
        <taxon>Bacillales</taxon>
        <taxon>Staphylococcaceae</taxon>
        <taxon>Staphylococcus</taxon>
    </lineage>
</organism>
<dbReference type="EMBL" id="JAUOQO010000007">
    <property type="protein sequence ID" value="MDO6574313.1"/>
    <property type="molecule type" value="Genomic_DNA"/>
</dbReference>
<evidence type="ECO:0000256" key="1">
    <source>
        <dbReference type="ARBA" id="ARBA00004202"/>
    </source>
</evidence>
<evidence type="ECO:0000256" key="5">
    <source>
        <dbReference type="ARBA" id="ARBA00022840"/>
    </source>
</evidence>
<dbReference type="GO" id="GO:0015424">
    <property type="term" value="F:ABC-type amino acid transporter activity"/>
    <property type="evidence" value="ECO:0007669"/>
    <property type="project" value="InterPro"/>
</dbReference>
<dbReference type="GO" id="GO:0005524">
    <property type="term" value="F:ATP binding"/>
    <property type="evidence" value="ECO:0007669"/>
    <property type="project" value="UniProtKB-KW"/>
</dbReference>
<dbReference type="SMART" id="SM00382">
    <property type="entry name" value="AAA"/>
    <property type="match status" value="1"/>
</dbReference>
<keyword evidence="2" id="KW-0813">Transport</keyword>
<evidence type="ECO:0000313" key="9">
    <source>
        <dbReference type="Proteomes" id="UP001170310"/>
    </source>
</evidence>
<dbReference type="AlphaFoldDB" id="A0AAW7YVW3"/>
<feature type="domain" description="ABC transporter" evidence="7">
    <location>
        <begin position="2"/>
        <end position="239"/>
    </location>
</feature>
<comment type="subcellular location">
    <subcellularLocation>
        <location evidence="1">Cell membrane</location>
        <topology evidence="1">Peripheral membrane protein</topology>
    </subcellularLocation>
</comment>
<accession>A0AAW7YVW3</accession>
<dbReference type="Gene3D" id="3.40.50.300">
    <property type="entry name" value="P-loop containing nucleotide triphosphate hydrolases"/>
    <property type="match status" value="1"/>
</dbReference>
<dbReference type="Pfam" id="PF00005">
    <property type="entry name" value="ABC_tran"/>
    <property type="match status" value="1"/>
</dbReference>
<keyword evidence="3" id="KW-1003">Cell membrane</keyword>
<evidence type="ECO:0000259" key="7">
    <source>
        <dbReference type="PROSITE" id="PS50893"/>
    </source>
</evidence>
<name>A0AAW7YVW3_9STAP</name>
<keyword evidence="6" id="KW-0472">Membrane</keyword>
<dbReference type="RefSeq" id="WP_017638554.1">
    <property type="nucleotide sequence ID" value="NZ_JAUOQO010000007.1"/>
</dbReference>
<dbReference type="PROSITE" id="PS50893">
    <property type="entry name" value="ABC_TRANSPORTER_2"/>
    <property type="match status" value="1"/>
</dbReference>
<dbReference type="InterPro" id="IPR027417">
    <property type="entry name" value="P-loop_NTPase"/>
</dbReference>
<comment type="caution">
    <text evidence="8">The sequence shown here is derived from an EMBL/GenBank/DDBJ whole genome shotgun (WGS) entry which is preliminary data.</text>
</comment>
<dbReference type="PROSITE" id="PS00211">
    <property type="entry name" value="ABC_TRANSPORTER_1"/>
    <property type="match status" value="1"/>
</dbReference>
<protein>
    <submittedName>
        <fullName evidence="8">Amino acid ABC transporter ATP-binding protein</fullName>
    </submittedName>
</protein>
<keyword evidence="9" id="KW-1185">Reference proteome</keyword>
<dbReference type="InterPro" id="IPR050086">
    <property type="entry name" value="MetN_ABC_transporter-like"/>
</dbReference>
<keyword evidence="5 8" id="KW-0067">ATP-binding</keyword>